<dbReference type="Proteomes" id="UP000886501">
    <property type="component" value="Unassembled WGS sequence"/>
</dbReference>
<organism evidence="1 2">
    <name type="scientific">Thelephora ganbajun</name>
    <name type="common">Ganba fungus</name>
    <dbReference type="NCBI Taxonomy" id="370292"/>
    <lineage>
        <taxon>Eukaryota</taxon>
        <taxon>Fungi</taxon>
        <taxon>Dikarya</taxon>
        <taxon>Basidiomycota</taxon>
        <taxon>Agaricomycotina</taxon>
        <taxon>Agaricomycetes</taxon>
        <taxon>Thelephorales</taxon>
        <taxon>Thelephoraceae</taxon>
        <taxon>Thelephora</taxon>
    </lineage>
</organism>
<gene>
    <name evidence="1" type="ORF">BDM02DRAFT_3128957</name>
</gene>
<proteinExistence type="predicted"/>
<dbReference type="EMBL" id="MU118010">
    <property type="protein sequence ID" value="KAF9648665.1"/>
    <property type="molecule type" value="Genomic_DNA"/>
</dbReference>
<protein>
    <submittedName>
        <fullName evidence="1">Uncharacterized protein</fullName>
    </submittedName>
</protein>
<comment type="caution">
    <text evidence="1">The sequence shown here is derived from an EMBL/GenBank/DDBJ whole genome shotgun (WGS) entry which is preliminary data.</text>
</comment>
<reference evidence="1" key="1">
    <citation type="submission" date="2019-10" db="EMBL/GenBank/DDBJ databases">
        <authorList>
            <consortium name="DOE Joint Genome Institute"/>
            <person name="Kuo A."/>
            <person name="Miyauchi S."/>
            <person name="Kiss E."/>
            <person name="Drula E."/>
            <person name="Kohler A."/>
            <person name="Sanchez-Garcia M."/>
            <person name="Andreopoulos B."/>
            <person name="Barry K.W."/>
            <person name="Bonito G."/>
            <person name="Buee M."/>
            <person name="Carver A."/>
            <person name="Chen C."/>
            <person name="Cichocki N."/>
            <person name="Clum A."/>
            <person name="Culley D."/>
            <person name="Crous P.W."/>
            <person name="Fauchery L."/>
            <person name="Girlanda M."/>
            <person name="Hayes R."/>
            <person name="Keri Z."/>
            <person name="Labutti K."/>
            <person name="Lipzen A."/>
            <person name="Lombard V."/>
            <person name="Magnuson J."/>
            <person name="Maillard F."/>
            <person name="Morin E."/>
            <person name="Murat C."/>
            <person name="Nolan M."/>
            <person name="Ohm R."/>
            <person name="Pangilinan J."/>
            <person name="Pereira M."/>
            <person name="Perotto S."/>
            <person name="Peter M."/>
            <person name="Riley R."/>
            <person name="Sitrit Y."/>
            <person name="Stielow B."/>
            <person name="Szollosi G."/>
            <person name="Zifcakova L."/>
            <person name="Stursova M."/>
            <person name="Spatafora J.W."/>
            <person name="Tedersoo L."/>
            <person name="Vaario L.-M."/>
            <person name="Yamada A."/>
            <person name="Yan M."/>
            <person name="Wang P."/>
            <person name="Xu J."/>
            <person name="Bruns T."/>
            <person name="Baldrian P."/>
            <person name="Vilgalys R."/>
            <person name="Henrissat B."/>
            <person name="Grigoriev I.V."/>
            <person name="Hibbett D."/>
            <person name="Nagy L.G."/>
            <person name="Martin F.M."/>
        </authorList>
    </citation>
    <scope>NUCLEOTIDE SEQUENCE</scope>
    <source>
        <strain evidence="1">P2</strain>
    </source>
</reference>
<keyword evidence="2" id="KW-1185">Reference proteome</keyword>
<reference evidence="1" key="2">
    <citation type="journal article" date="2020" name="Nat. Commun.">
        <title>Large-scale genome sequencing of mycorrhizal fungi provides insights into the early evolution of symbiotic traits.</title>
        <authorList>
            <person name="Miyauchi S."/>
            <person name="Kiss E."/>
            <person name="Kuo A."/>
            <person name="Drula E."/>
            <person name="Kohler A."/>
            <person name="Sanchez-Garcia M."/>
            <person name="Morin E."/>
            <person name="Andreopoulos B."/>
            <person name="Barry K.W."/>
            <person name="Bonito G."/>
            <person name="Buee M."/>
            <person name="Carver A."/>
            <person name="Chen C."/>
            <person name="Cichocki N."/>
            <person name="Clum A."/>
            <person name="Culley D."/>
            <person name="Crous P.W."/>
            <person name="Fauchery L."/>
            <person name="Girlanda M."/>
            <person name="Hayes R.D."/>
            <person name="Keri Z."/>
            <person name="LaButti K."/>
            <person name="Lipzen A."/>
            <person name="Lombard V."/>
            <person name="Magnuson J."/>
            <person name="Maillard F."/>
            <person name="Murat C."/>
            <person name="Nolan M."/>
            <person name="Ohm R.A."/>
            <person name="Pangilinan J."/>
            <person name="Pereira M.F."/>
            <person name="Perotto S."/>
            <person name="Peter M."/>
            <person name="Pfister S."/>
            <person name="Riley R."/>
            <person name="Sitrit Y."/>
            <person name="Stielow J.B."/>
            <person name="Szollosi G."/>
            <person name="Zifcakova L."/>
            <person name="Stursova M."/>
            <person name="Spatafora J.W."/>
            <person name="Tedersoo L."/>
            <person name="Vaario L.M."/>
            <person name="Yamada A."/>
            <person name="Yan M."/>
            <person name="Wang P."/>
            <person name="Xu J."/>
            <person name="Bruns T."/>
            <person name="Baldrian P."/>
            <person name="Vilgalys R."/>
            <person name="Dunand C."/>
            <person name="Henrissat B."/>
            <person name="Grigoriev I.V."/>
            <person name="Hibbett D."/>
            <person name="Nagy L.G."/>
            <person name="Martin F.M."/>
        </authorList>
    </citation>
    <scope>NUCLEOTIDE SEQUENCE</scope>
    <source>
        <strain evidence="1">P2</strain>
    </source>
</reference>
<sequence>MTPDEDVFDFRERHDSGNVLLVSWLQPKAHGSDLMCHATVPRLCGGRCGKVPHGGDSPMDQGGFGQCRSDSTWLTEQRSKVSISLVKKFNLIGSRNPAPGLYGNTVPDSDRRNDPSLPVQPGFNAQLLRLRALWNPPEVAEDGIAQLAKGSPYLLSLSDVEFAKEYTVPLSHSFPGPALPRGQLVEVLLRAEFGD</sequence>
<accession>A0ACB6ZFS7</accession>
<evidence type="ECO:0000313" key="1">
    <source>
        <dbReference type="EMBL" id="KAF9648665.1"/>
    </source>
</evidence>
<evidence type="ECO:0000313" key="2">
    <source>
        <dbReference type="Proteomes" id="UP000886501"/>
    </source>
</evidence>
<name>A0ACB6ZFS7_THEGA</name>